<dbReference type="Proteomes" id="UP000288943">
    <property type="component" value="Chromosome"/>
</dbReference>
<organism evidence="1 2">
    <name type="scientific">Paenibacillus chitinolyticus</name>
    <dbReference type="NCBI Taxonomy" id="79263"/>
    <lineage>
        <taxon>Bacteria</taxon>
        <taxon>Bacillati</taxon>
        <taxon>Bacillota</taxon>
        <taxon>Bacilli</taxon>
        <taxon>Bacillales</taxon>
        <taxon>Paenibacillaceae</taxon>
        <taxon>Paenibacillus</taxon>
    </lineage>
</organism>
<reference evidence="1 2" key="1">
    <citation type="submission" date="2018-01" db="EMBL/GenBank/DDBJ databases">
        <title>The whole genome sequencing and assembly of Paenibacillus chitinolyticus KCCM 41400 strain.</title>
        <authorList>
            <person name="Kim J.-Y."/>
            <person name="Park M.-K."/>
            <person name="Lee Y.-J."/>
            <person name="Yi H."/>
            <person name="Bahn Y.-S."/>
            <person name="Kim J.F."/>
            <person name="Lee D.-W."/>
        </authorList>
    </citation>
    <scope>NUCLEOTIDE SEQUENCE [LARGE SCALE GENOMIC DNA]</scope>
    <source>
        <strain evidence="1 2">KCCM 41400</strain>
    </source>
</reference>
<protein>
    <submittedName>
        <fullName evidence="1">Uncharacterized protein</fullName>
    </submittedName>
</protein>
<dbReference type="EMBL" id="CP026520">
    <property type="protein sequence ID" value="QAV20818.1"/>
    <property type="molecule type" value="Genomic_DNA"/>
</dbReference>
<name>A0A410X2H2_9BACL</name>
<sequence length="105" mass="11198">MSGCRMRTRHAAGKYPAPEAAQAALLGWTGAGAVQDNRHTTEVQLMQEKSSCKIRRSGLVRELDGPSAVLEIEGRTVRVPAGKIAAGTAAGTPVQWNGTLWIPFK</sequence>
<evidence type="ECO:0000313" key="1">
    <source>
        <dbReference type="EMBL" id="QAV20818.1"/>
    </source>
</evidence>
<dbReference type="KEGG" id="pchi:PC41400_25285"/>
<evidence type="ECO:0000313" key="2">
    <source>
        <dbReference type="Proteomes" id="UP000288943"/>
    </source>
</evidence>
<accession>A0A410X2H2</accession>
<gene>
    <name evidence="1" type="ORF">PC41400_25285</name>
</gene>
<proteinExistence type="predicted"/>
<dbReference type="AlphaFoldDB" id="A0A410X2H2"/>